<evidence type="ECO:0000313" key="2">
    <source>
        <dbReference type="EMBL" id="RZC05845.1"/>
    </source>
</evidence>
<gene>
    <name evidence="2" type="ORF">D0Y65_013759</name>
    <name evidence="1" type="ORF">glysoja_031353</name>
</gene>
<keyword evidence="3" id="KW-1185">Reference proteome</keyword>
<evidence type="ECO:0000313" key="1">
    <source>
        <dbReference type="EMBL" id="KHN45125.1"/>
    </source>
</evidence>
<organism evidence="1">
    <name type="scientific">Glycine soja</name>
    <name type="common">Wild soybean</name>
    <dbReference type="NCBI Taxonomy" id="3848"/>
    <lineage>
        <taxon>Eukaryota</taxon>
        <taxon>Viridiplantae</taxon>
        <taxon>Streptophyta</taxon>
        <taxon>Embryophyta</taxon>
        <taxon>Tracheophyta</taxon>
        <taxon>Spermatophyta</taxon>
        <taxon>Magnoliopsida</taxon>
        <taxon>eudicotyledons</taxon>
        <taxon>Gunneridae</taxon>
        <taxon>Pentapetalae</taxon>
        <taxon>rosids</taxon>
        <taxon>fabids</taxon>
        <taxon>Fabales</taxon>
        <taxon>Fabaceae</taxon>
        <taxon>Papilionoideae</taxon>
        <taxon>50 kb inversion clade</taxon>
        <taxon>NPAAA clade</taxon>
        <taxon>indigoferoid/millettioid clade</taxon>
        <taxon>Phaseoleae</taxon>
        <taxon>Glycine</taxon>
        <taxon>Glycine subgen. Soja</taxon>
    </lineage>
</organism>
<proteinExistence type="predicted"/>
<evidence type="ECO:0008006" key="4">
    <source>
        <dbReference type="Google" id="ProtNLM"/>
    </source>
</evidence>
<dbReference type="PANTHER" id="PTHR37613">
    <property type="entry name" value="DUF4378 DOMAIN PROTEIN"/>
    <property type="match status" value="1"/>
</dbReference>
<sequence length="382" mass="43665">MASAKAKPRKRLGEFLKEQQEPFILELYLLEKGYSTNIGESGKSKERWSISKKREPLFQFSKVLTTLHKKLVFHNQSCILIRDSDIIDEHVNVNVNVSVPREAESTDQSHQTIEDTDRFSFSTSINSTVYLSCSDIDEDGTSLSPHKDKALFSPNTFQASNIEVLQSQQATNNEEHHQRCLEGSPVPESRNISVAHATLNQDVSGMEERRMSSCCVFVPKKITEDSLLSVALWSSLIQSVKRERCSKELREFLGANPDVCHVLKSRTLLHKAKQLLFYCVREISTPKNLSRKDCRQKQCLKQLTRGPEELGKIIWERTRELGGNETNLITKLLSLEYLNSMDEWSELKPQVRHICVEVAEAVLERLTYEIVEEMIQVLSPTL</sequence>
<dbReference type="Proteomes" id="UP000053555">
    <property type="component" value="Unassembled WGS sequence"/>
</dbReference>
<evidence type="ECO:0000313" key="3">
    <source>
        <dbReference type="Proteomes" id="UP000289340"/>
    </source>
</evidence>
<accession>A0A0B2SJ81</accession>
<dbReference type="Gramene" id="XM_028379200.1">
    <property type="protein sequence ID" value="XP_028235001.1"/>
    <property type="gene ID" value="LOC114414789"/>
</dbReference>
<dbReference type="EMBL" id="QZWG01000006">
    <property type="protein sequence ID" value="RZC05846.1"/>
    <property type="molecule type" value="Genomic_DNA"/>
</dbReference>
<dbReference type="Proteomes" id="UP000289340">
    <property type="component" value="Chromosome 6"/>
</dbReference>
<dbReference type="PANTHER" id="PTHR37613:SF4">
    <property type="entry name" value="DUF4378 DOMAIN-CONTAINING PROTEIN"/>
    <property type="match status" value="1"/>
</dbReference>
<name>A0A0B2SJ81_GLYSO</name>
<reference evidence="1" key="1">
    <citation type="submission" date="2014-07" db="EMBL/GenBank/DDBJ databases">
        <title>Identification of a novel salt tolerance gene in wild soybean by whole-genome sequencing.</title>
        <authorList>
            <person name="Lam H.-M."/>
            <person name="Qi X."/>
            <person name="Li M.-W."/>
            <person name="Liu X."/>
            <person name="Xie M."/>
            <person name="Ni M."/>
            <person name="Xu X."/>
        </authorList>
    </citation>
    <scope>NUCLEOTIDE SEQUENCE [LARGE SCALE GENOMIC DNA]</scope>
    <source>
        <tissue evidence="1">Root</tissue>
    </source>
</reference>
<dbReference type="AlphaFoldDB" id="A0A0B2SJ81"/>
<reference evidence="2 3" key="2">
    <citation type="submission" date="2018-09" db="EMBL/GenBank/DDBJ databases">
        <title>A high-quality reference genome of wild soybean provides a powerful tool to mine soybean genomes.</title>
        <authorList>
            <person name="Xie M."/>
            <person name="Chung C.Y.L."/>
            <person name="Li M.-W."/>
            <person name="Wong F.-L."/>
            <person name="Chan T.-F."/>
            <person name="Lam H.-M."/>
        </authorList>
    </citation>
    <scope>NUCLEOTIDE SEQUENCE [LARGE SCALE GENOMIC DNA]</scope>
    <source>
        <strain evidence="3">cv. W05</strain>
        <tissue evidence="2">Hypocotyl of etiolated seedlings</tissue>
    </source>
</reference>
<dbReference type="EMBL" id="QZWG01000006">
    <property type="protein sequence ID" value="RZC05845.1"/>
    <property type="molecule type" value="Genomic_DNA"/>
</dbReference>
<protein>
    <recommendedName>
        <fullName evidence="4">DUF4378 domain-containing protein</fullName>
    </recommendedName>
</protein>
<dbReference type="EMBL" id="KN642643">
    <property type="protein sequence ID" value="KHN45125.1"/>
    <property type="molecule type" value="Genomic_DNA"/>
</dbReference>